<evidence type="ECO:0007829" key="7">
    <source>
        <dbReference type="ProteomicsDB" id="C9JRV5"/>
    </source>
</evidence>
<evidence type="ECO:0007829" key="6">
    <source>
        <dbReference type="PeptideAtlas" id="C9JRV5"/>
    </source>
</evidence>
<dbReference type="Antibodypedia" id="32057">
    <property type="antibodies" value="94 antibodies from 24 providers"/>
</dbReference>
<dbReference type="HGNC" id="HGNC:15722">
    <property type="gene designation" value="CPA5"/>
</dbReference>
<evidence type="ECO:0000313" key="5">
    <source>
        <dbReference type="Proteomes" id="UP000005640"/>
    </source>
</evidence>
<dbReference type="SUPFAM" id="SSF54897">
    <property type="entry name" value="Protease propeptides/inhibitors"/>
    <property type="match status" value="1"/>
</dbReference>
<organism evidence="4 5">
    <name type="scientific">Homo sapiens</name>
    <name type="common">Human</name>
    <dbReference type="NCBI Taxonomy" id="9606"/>
    <lineage>
        <taxon>Eukaryota</taxon>
        <taxon>Metazoa</taxon>
        <taxon>Chordata</taxon>
        <taxon>Craniata</taxon>
        <taxon>Vertebrata</taxon>
        <taxon>Euteleostomi</taxon>
        <taxon>Mammalia</taxon>
        <taxon>Eutheria</taxon>
        <taxon>Euarchontoglires</taxon>
        <taxon>Primates</taxon>
        <taxon>Haplorrhini</taxon>
        <taxon>Catarrhini</taxon>
        <taxon>Hominidae</taxon>
        <taxon>Homo</taxon>
    </lineage>
</organism>
<dbReference type="ProteomicsDB" id="11411"/>
<gene>
    <name evidence="4" type="primary">CPA5</name>
</gene>
<keyword evidence="2" id="KW-0862">Zinc</keyword>
<dbReference type="UCSC" id="uc064hzf.1">
    <property type="organism name" value="human"/>
</dbReference>
<dbReference type="GO" id="GO:0046872">
    <property type="term" value="F:metal ion binding"/>
    <property type="evidence" value="ECO:0007669"/>
    <property type="project" value="UniProtKB-KW"/>
</dbReference>
<name>C9JRV5_HUMAN</name>
<evidence type="ECO:0000256" key="1">
    <source>
        <dbReference type="ARBA" id="ARBA00022723"/>
    </source>
</evidence>
<accession>C9JRV5</accession>
<dbReference type="AlphaFoldDB" id="C9JRV5"/>
<dbReference type="Ensembl" id="ENST00000463587.5">
    <property type="protein sequence ID" value="ENSP00000420060.1"/>
    <property type="gene ID" value="ENSG00000158525.16"/>
</dbReference>
<dbReference type="OrthoDB" id="3626597at2759"/>
<feature type="domain" description="Carboxypeptidase activation peptide" evidence="3">
    <location>
        <begin position="43"/>
        <end position="117"/>
    </location>
</feature>
<keyword evidence="5" id="KW-1185">Reference proteome</keyword>
<evidence type="ECO:0000256" key="2">
    <source>
        <dbReference type="ARBA" id="ARBA00022833"/>
    </source>
</evidence>
<dbReference type="Pfam" id="PF02244">
    <property type="entry name" value="Propep_M14"/>
    <property type="match status" value="1"/>
</dbReference>
<dbReference type="FunFam" id="3.30.70.340:FF:000001">
    <property type="entry name" value="Carboxypeptidase A5"/>
    <property type="match status" value="1"/>
</dbReference>
<dbReference type="GeneTree" id="ENSGT00940000161666"/>
<protein>
    <submittedName>
        <fullName evidence="4">Carboxypeptidase A5</fullName>
    </submittedName>
</protein>
<reference evidence="4 5" key="1">
    <citation type="journal article" date="2001" name="Nature">
        <title>Initial sequencing and analysis of the human genome.</title>
        <authorList>
            <consortium name="International Human Genome Sequencing Consortium"/>
            <person name="Lander E.S."/>
            <person name="Linton L.M."/>
            <person name="Birren B."/>
            <person name="Nusbaum C."/>
            <person name="Zody M.C."/>
            <person name="Baldwin J."/>
            <person name="Devon K."/>
            <person name="Dewar K."/>
            <person name="Doyle M."/>
            <person name="FitzHugh W."/>
            <person name="Funke R."/>
            <person name="Gage D."/>
            <person name="Harris K."/>
            <person name="Heaford A."/>
            <person name="Howland J."/>
            <person name="Kann L."/>
            <person name="Lehoczky J."/>
            <person name="LeVine R."/>
            <person name="McEwan P."/>
            <person name="McKernan K."/>
            <person name="Meldrim J."/>
            <person name="Mesirov J.P."/>
            <person name="Miranda C."/>
            <person name="Morris W."/>
            <person name="Naylor J."/>
            <person name="Raymond C."/>
            <person name="Rosetti M."/>
            <person name="Santos R."/>
            <person name="Sheridan A."/>
            <person name="Sougnez C."/>
            <person name="Stange-Thomann N."/>
            <person name="Stojanovic N."/>
            <person name="Subramanian A."/>
            <person name="Wyman D."/>
            <person name="Rogers J."/>
            <person name="Sulston J."/>
            <person name="Ainscough R."/>
            <person name="Beck S."/>
            <person name="Bentley D."/>
            <person name="Burton J."/>
            <person name="Clee C."/>
            <person name="Carter N."/>
            <person name="Coulson A."/>
            <person name="Deadman R."/>
            <person name="Deloukas P."/>
            <person name="Dunham A."/>
            <person name="Dunham I."/>
            <person name="Durbin R."/>
            <person name="French L."/>
            <person name="Grafham D."/>
            <person name="Gregory S."/>
            <person name="Hubbard T."/>
            <person name="Humphray S."/>
            <person name="Hunt A."/>
            <person name="Jones M."/>
            <person name="Lloyd C."/>
            <person name="McMurray A."/>
            <person name="Matthews L."/>
            <person name="Mercer S."/>
            <person name="Milne S."/>
            <person name="Mullikin J.C."/>
            <person name="Mungall A."/>
            <person name="Plumb R."/>
            <person name="Ross M."/>
            <person name="Shownkeen R."/>
            <person name="Sims S."/>
            <person name="Waterston R.H."/>
            <person name="Wilson R.K."/>
            <person name="Hillier L.W."/>
            <person name="McPherson J.D."/>
            <person name="Marra M.A."/>
            <person name="Mardis E.R."/>
            <person name="Fulton L.A."/>
            <person name="Chinwalla A.T."/>
            <person name="Pepin K.H."/>
            <person name="Gish W.R."/>
            <person name="Chissoe S.L."/>
            <person name="Wendl M.C."/>
            <person name="Delehaunty K.D."/>
            <person name="Miner T.L."/>
            <person name="Delehaunty A."/>
            <person name="Kramer J.B."/>
            <person name="Cook L.L."/>
            <person name="Fulton R.S."/>
            <person name="Johnson D.L."/>
            <person name="Minx P.J."/>
            <person name="Clifton S.W."/>
            <person name="Hawkins T."/>
            <person name="Branscomb E."/>
            <person name="Predki P."/>
            <person name="Richardson P."/>
            <person name="Wenning S."/>
            <person name="Slezak T."/>
            <person name="Doggett N."/>
            <person name="Cheng J.F."/>
            <person name="Olsen A."/>
            <person name="Lucas S."/>
            <person name="Elkin C."/>
            <person name="Uberbacher E."/>
            <person name="Frazier M."/>
            <person name="Gibbs R.A."/>
            <person name="Muzny D.M."/>
            <person name="Scherer S.E."/>
            <person name="Bouck J.B."/>
            <person name="Sodergren E.J."/>
            <person name="Worley K.C."/>
            <person name="Rives C.M."/>
            <person name="Gorrell J.H."/>
            <person name="Metzker M.L."/>
            <person name="Naylor S.L."/>
            <person name="Kucherlapati R.S."/>
            <person name="Nelson D.L."/>
            <person name="Weinstock G.M."/>
            <person name="Sakaki Y."/>
            <person name="Fujiyama A."/>
            <person name="Hattori M."/>
            <person name="Yada T."/>
            <person name="Toyoda A."/>
            <person name="Itoh T."/>
            <person name="Kawagoe C."/>
            <person name="Watanabe H."/>
            <person name="Totoki Y."/>
            <person name="Taylor T."/>
            <person name="Weissenbach J."/>
            <person name="Heilig R."/>
            <person name="Saurin W."/>
            <person name="Artiguenave F."/>
            <person name="Brottier P."/>
            <person name="Bruls T."/>
            <person name="Pelletier E."/>
            <person name="Robert C."/>
            <person name="Wincker P."/>
            <person name="Smith D.R."/>
            <person name="Doucette-Stamm L."/>
            <person name="Rubenfield M."/>
            <person name="Weinstock K."/>
            <person name="Lee H.M."/>
            <person name="Dubois J."/>
            <person name="Rosenthal A."/>
            <person name="Platzer M."/>
            <person name="Nyakatura G."/>
            <person name="Taudien S."/>
            <person name="Rump A."/>
            <person name="Yang H."/>
            <person name="Yu J."/>
            <person name="Wang J."/>
            <person name="Huang G."/>
            <person name="Gu J."/>
            <person name="Hood L."/>
            <person name="Rowen L."/>
            <person name="Madan A."/>
            <person name="Qin S."/>
            <person name="Davis R.W."/>
            <person name="Federspiel N.A."/>
            <person name="Abola A.P."/>
            <person name="Proctor M.J."/>
            <person name="Myers R.M."/>
            <person name="Schmutz J."/>
            <person name="Dickson M."/>
            <person name="Grimwood J."/>
            <person name="Cox D.R."/>
            <person name="Olson M.V."/>
            <person name="Kaul R."/>
            <person name="Raymond C."/>
            <person name="Shimizu N."/>
            <person name="Kawasaki K."/>
            <person name="Minoshima S."/>
            <person name="Evans G.A."/>
            <person name="Athanasiou M."/>
            <person name="Schultz R."/>
            <person name="Roe B.A."/>
            <person name="Chen F."/>
            <person name="Pan H."/>
            <person name="Ramser J."/>
            <person name="Lehrach H."/>
            <person name="Reinhardt R."/>
            <person name="McCombie W.R."/>
            <person name="de la Bastide M."/>
            <person name="Dedhia N."/>
            <person name="Blocker H."/>
            <person name="Hornischer K."/>
            <person name="Nordsiek G."/>
            <person name="Agarwala R."/>
            <person name="Aravind L."/>
            <person name="Bailey J.A."/>
            <person name="Bateman A."/>
            <person name="Batzoglou S."/>
            <person name="Birney E."/>
            <person name="Bork P."/>
            <person name="Brown D.G."/>
            <person name="Burge C.B."/>
            <person name="Cerutti L."/>
            <person name="Chen H.C."/>
            <person name="Church D."/>
            <person name="Clamp M."/>
            <person name="Copley R.R."/>
            <person name="Doerks T."/>
            <person name="Eddy S.R."/>
            <person name="Eichler E.E."/>
            <person name="Furey T.S."/>
            <person name="Galagan J."/>
            <person name="Gilbert J.G."/>
            <person name="Harmon C."/>
            <person name="Hayashizaki Y."/>
            <person name="Haussler D."/>
            <person name="Hermjakob H."/>
            <person name="Hokamp K."/>
            <person name="Jang W."/>
            <person name="Johnson L.S."/>
            <person name="Jones T.A."/>
            <person name="Kasif S."/>
            <person name="Kaspryzk A."/>
            <person name="Kennedy S."/>
            <person name="Kent W.J."/>
            <person name="Kitts P."/>
            <person name="Koonin E.V."/>
            <person name="Korf I."/>
            <person name="Kulp D."/>
            <person name="Lancet D."/>
            <person name="Lowe T.M."/>
            <person name="McLysaght A."/>
            <person name="Mikkelsen T."/>
            <person name="Moran J.V."/>
            <person name="Mulder N."/>
            <person name="Pollara V.J."/>
            <person name="Ponting C.P."/>
            <person name="Schuler G."/>
            <person name="Schultz J."/>
            <person name="Slater G."/>
            <person name="Smit A.F."/>
            <person name="Stupka E."/>
            <person name="Szustakowski J."/>
            <person name="Thierry-Mieg D."/>
            <person name="Thierry-Mieg J."/>
            <person name="Wagner L."/>
            <person name="Wallis J."/>
            <person name="Wheeler R."/>
            <person name="Williams A."/>
            <person name="Wolf Y.I."/>
            <person name="Wolfe K.H."/>
            <person name="Yang S.P."/>
            <person name="Yeh R.F."/>
            <person name="Collins F."/>
            <person name="Guyer M.S."/>
            <person name="Peterson J."/>
            <person name="Felsenfeld A."/>
            <person name="Wetterstrand K.A."/>
            <person name="Patrinos A."/>
            <person name="Morgan M.J."/>
            <person name="de Jong P."/>
            <person name="Catanese J.J."/>
            <person name="Osoegawa K."/>
            <person name="Shizuya H."/>
            <person name="Choi S."/>
            <person name="Chen Y.J."/>
        </authorList>
    </citation>
    <scope>NUCLEOTIDE SEQUENCE [LARGE SCALE GENOMIC DNA]</scope>
</reference>
<dbReference type="VEuPathDB" id="HostDB:ENSG00000158525"/>
<dbReference type="EMBL" id="KF495711">
    <property type="status" value="NOT_ANNOTATED_CDS"/>
    <property type="molecule type" value="Genomic_DNA"/>
</dbReference>
<reference evidence="4" key="4">
    <citation type="submission" date="2025-08" db="UniProtKB">
        <authorList>
            <consortium name="Ensembl"/>
        </authorList>
    </citation>
    <scope>IDENTIFICATION</scope>
</reference>
<dbReference type="OMA" id="AAWGQMN"/>
<dbReference type="InterPro" id="IPR003146">
    <property type="entry name" value="M14A_act_pep"/>
</dbReference>
<dbReference type="InterPro" id="IPR036990">
    <property type="entry name" value="M14A-like_propep"/>
</dbReference>
<dbReference type="OpenTargets" id="ENSG00000158525"/>
<evidence type="ECO:0000259" key="3">
    <source>
        <dbReference type="Pfam" id="PF02244"/>
    </source>
</evidence>
<dbReference type="EMBL" id="AC007938">
    <property type="status" value="NOT_ANNOTATED_CDS"/>
    <property type="molecule type" value="Genomic_DNA"/>
</dbReference>
<dbReference type="SMR" id="C9JRV5"/>
<reference evidence="4 5" key="2">
    <citation type="journal article" date="2003" name="Nature">
        <title>The DNA sequence of human chromosome 7.</title>
        <authorList>
            <person name="Hillier L.W."/>
            <person name="Fulton R.S."/>
            <person name="Fulton L.A."/>
            <person name="Graves T.A."/>
            <person name="Pepin K.H."/>
            <person name="Wagner-McPherson C."/>
            <person name="Layman D."/>
            <person name="Maas J."/>
            <person name="Jaeger S."/>
            <person name="Walker R."/>
            <person name="Wylie K."/>
            <person name="Sekhon M."/>
            <person name="Becker M.C."/>
            <person name="O'Laughlin M.D."/>
            <person name="Schaller M.E."/>
            <person name="Fewell G.A."/>
            <person name="Delehaunty K.D."/>
            <person name="Miner T.L."/>
            <person name="Nash W.E."/>
            <person name="Cordes M."/>
            <person name="Du H."/>
            <person name="Sun H."/>
            <person name="Edwards J."/>
            <person name="Bradshaw-Cordum H."/>
            <person name="Ali J."/>
            <person name="Andrews S."/>
            <person name="Isak A."/>
            <person name="Vanbrunt A."/>
            <person name="Nguyen C."/>
            <person name="Du F."/>
            <person name="Lamar B."/>
            <person name="Courtney L."/>
            <person name="Kalicki J."/>
            <person name="Ozersky P."/>
            <person name="Bielicki L."/>
            <person name="Scott K."/>
            <person name="Holmes A."/>
            <person name="Harkins R."/>
            <person name="Harris A."/>
            <person name="Strong C.M."/>
            <person name="Hou S."/>
            <person name="Tomlinson C."/>
            <person name="Dauphin-Kohlberg S."/>
            <person name="Kozlowicz-Reilly A."/>
            <person name="Leonard S."/>
            <person name="Rohlfing T."/>
            <person name="Rock S.M."/>
            <person name="Tin-Wollam A.M."/>
            <person name="Abbott A."/>
            <person name="Minx P."/>
            <person name="Maupin R."/>
            <person name="Strowmatt C."/>
            <person name="Latreille P."/>
            <person name="Miller N."/>
            <person name="Johnson D."/>
            <person name="Murray J."/>
            <person name="Woessner J.P."/>
            <person name="Wendl M.C."/>
            <person name="Yang S.P."/>
            <person name="Schultz B.R."/>
            <person name="Wallis J.W."/>
            <person name="Spieth J."/>
            <person name="Bieri T.A."/>
            <person name="Nelson J.O."/>
            <person name="Berkowicz N."/>
            <person name="Wohldmann P.E."/>
            <person name="Cook L.L."/>
            <person name="Hickenbotham M.T."/>
            <person name="Eldred J."/>
            <person name="Williams D."/>
            <person name="Bedell J.A."/>
            <person name="Mardis E.R."/>
            <person name="Clifton S.W."/>
            <person name="Chissoe S.L."/>
            <person name="Marra M.A."/>
            <person name="Raymond C."/>
            <person name="Haugen E."/>
            <person name="Gillett W."/>
            <person name="Zhou Y."/>
            <person name="James R."/>
            <person name="Phelps K."/>
            <person name="Iadanoto S."/>
            <person name="Bubb K."/>
            <person name="Simms E."/>
            <person name="Levy R."/>
            <person name="Clendenning J."/>
            <person name="Kaul R."/>
            <person name="Kent W.J."/>
            <person name="Furey T.S."/>
            <person name="Baertsch R.A."/>
            <person name="Brent M.R."/>
            <person name="Keibler E."/>
            <person name="Flicek P."/>
            <person name="Bork P."/>
            <person name="Suyama M."/>
            <person name="Bailey J.A."/>
            <person name="Portnoy M.E."/>
            <person name="Torrents D."/>
            <person name="Chinwalla A.T."/>
            <person name="Gish W.R."/>
            <person name="Eddy S.R."/>
            <person name="McPherson J.D."/>
            <person name="Olson M.V."/>
            <person name="Eichler E.E."/>
            <person name="Green E.D."/>
            <person name="Waterston R.H."/>
            <person name="Wilson R.K."/>
        </authorList>
    </citation>
    <scope>NUCLEOTIDE SEQUENCE [LARGE SCALE GENOMIC DNA]</scope>
</reference>
<dbReference type="ExpressionAtlas" id="C9JRV5">
    <property type="expression patterns" value="baseline and differential"/>
</dbReference>
<dbReference type="Bgee" id="ENSG00000158525">
    <property type="expression patterns" value="Expressed in male germ line stem cell (sensu Vertebrata) in testis and 107 other cell types or tissues"/>
</dbReference>
<reference evidence="4" key="5">
    <citation type="submission" date="2025-09" db="UniProtKB">
        <authorList>
            <consortium name="Ensembl"/>
        </authorList>
    </citation>
    <scope>IDENTIFICATION</scope>
</reference>
<feature type="non-terminal residue" evidence="4">
    <location>
        <position position="123"/>
    </location>
</feature>
<reference evidence="4 5" key="3">
    <citation type="journal article" date="2004" name="Nature">
        <title>Finishing the euchromatic sequence of the human genome.</title>
        <authorList>
            <consortium name="International Human Genome Sequencing Consortium"/>
        </authorList>
    </citation>
    <scope>NUCLEOTIDE SEQUENCE [LARGE SCALE GENOMIC DNA]</scope>
</reference>
<sequence>MQGTPGGGTRPGPSPVDRRTLLVFSFILAAALGQMNFTGDQVLRVLAKDEKQLSLLGDLEGLKPQKVDFWRGPARPSLPVDMRVPFSELKDIKAYLESHGLAYSIMIKDIQVLLDEERQAMAK</sequence>
<proteinExistence type="evidence at protein level"/>
<dbReference type="Proteomes" id="UP000005640">
    <property type="component" value="Chromosome 7"/>
</dbReference>
<dbReference type="MassIVE" id="C9JRV5"/>
<evidence type="ECO:0000313" key="4">
    <source>
        <dbReference type="Ensembl" id="ENSP00000420060.1"/>
    </source>
</evidence>
<dbReference type="HOGENOM" id="CLU_2020476_0_0_1"/>
<keyword evidence="6 7" id="KW-1267">Proteomics identification</keyword>
<dbReference type="Gene3D" id="3.30.70.340">
    <property type="entry name" value="Metallocarboxypeptidase-like"/>
    <property type="match status" value="1"/>
</dbReference>
<keyword evidence="1" id="KW-0479">Metal-binding</keyword>